<keyword evidence="9" id="KW-1185">Reference proteome</keyword>
<dbReference type="PANTHER" id="PTHR34001">
    <property type="entry name" value="BLL7405 PROTEIN"/>
    <property type="match status" value="1"/>
</dbReference>
<reference evidence="8 9" key="1">
    <citation type="submission" date="2018-06" db="EMBL/GenBank/DDBJ databases">
        <title>Genomic Encyclopedia of Archaeal and Bacterial Type Strains, Phase II (KMG-II): from individual species to whole genera.</title>
        <authorList>
            <person name="Goeker M."/>
        </authorList>
    </citation>
    <scope>NUCLEOTIDE SEQUENCE [LARGE SCALE GENOMIC DNA]</scope>
    <source>
        <strain evidence="8 9">JCM 11668</strain>
    </source>
</reference>
<evidence type="ECO:0000256" key="3">
    <source>
        <dbReference type="ARBA" id="ARBA00023136"/>
    </source>
</evidence>
<sequence>MKFVQTVHRGARMLLLASVFPALGSIAVLGVTAATPAAAADLGDRGYSKVPAIVARGYDWSGFYIGANAGWGSSHDTWSVDQTGADAGSHSSTGAVAGGQLGYRWQAGALVFGLEAQGNWADLKGSHVLNEDGTNAHSTLNAFGLFTGQVGYAWNNTLLYAKGGAAVTRTKYEVTYPGGADVSGNQTRWGAAVGAGLEYGFAPNWSVGVEYNHIFAKRFSTSFYDSAGFTDPDKVARVGGDSDLVTARLNYRWGGATSAKY</sequence>
<comment type="subcellular location">
    <subcellularLocation>
        <location evidence="1">Cell outer membrane</location>
    </subcellularLocation>
</comment>
<feature type="chain" id="PRO_5016379088" evidence="6">
    <location>
        <begin position="40"/>
        <end position="261"/>
    </location>
</feature>
<comment type="caution">
    <text evidence="8">The sequence shown here is derived from an EMBL/GenBank/DDBJ whole genome shotgun (WGS) entry which is preliminary data.</text>
</comment>
<dbReference type="InterPro" id="IPR011250">
    <property type="entry name" value="OMP/PagP_B-barrel"/>
</dbReference>
<dbReference type="Gene3D" id="2.40.160.20">
    <property type="match status" value="1"/>
</dbReference>
<evidence type="ECO:0000256" key="4">
    <source>
        <dbReference type="ARBA" id="ARBA00023237"/>
    </source>
</evidence>
<keyword evidence="4" id="KW-0998">Cell outer membrane</keyword>
<evidence type="ECO:0000313" key="8">
    <source>
        <dbReference type="EMBL" id="PYF03913.1"/>
    </source>
</evidence>
<evidence type="ECO:0000313" key="9">
    <source>
        <dbReference type="Proteomes" id="UP000248148"/>
    </source>
</evidence>
<proteinExistence type="inferred from homology"/>
<comment type="similarity">
    <text evidence="5">Belongs to the Omp25/RopB family.</text>
</comment>
<feature type="signal peptide" evidence="6">
    <location>
        <begin position="1"/>
        <end position="39"/>
    </location>
</feature>
<dbReference type="AlphaFoldDB" id="A0A318THG1"/>
<dbReference type="InterPro" id="IPR027385">
    <property type="entry name" value="Beta-barrel_OMP"/>
</dbReference>
<dbReference type="Proteomes" id="UP000248148">
    <property type="component" value="Unassembled WGS sequence"/>
</dbReference>
<dbReference type="PANTHER" id="PTHR34001:SF3">
    <property type="entry name" value="BLL7405 PROTEIN"/>
    <property type="match status" value="1"/>
</dbReference>
<keyword evidence="3" id="KW-0472">Membrane</keyword>
<evidence type="ECO:0000256" key="1">
    <source>
        <dbReference type="ARBA" id="ARBA00004442"/>
    </source>
</evidence>
<dbReference type="EMBL" id="QJTI01000005">
    <property type="protein sequence ID" value="PYF03913.1"/>
    <property type="molecule type" value="Genomic_DNA"/>
</dbReference>
<dbReference type="InterPro" id="IPR051692">
    <property type="entry name" value="OMP-like"/>
</dbReference>
<name>A0A318THG1_9BRAD</name>
<evidence type="ECO:0000256" key="6">
    <source>
        <dbReference type="SAM" id="SignalP"/>
    </source>
</evidence>
<organism evidence="8 9">
    <name type="scientific">Rhodopseudomonas faecalis</name>
    <dbReference type="NCBI Taxonomy" id="99655"/>
    <lineage>
        <taxon>Bacteria</taxon>
        <taxon>Pseudomonadati</taxon>
        <taxon>Pseudomonadota</taxon>
        <taxon>Alphaproteobacteria</taxon>
        <taxon>Hyphomicrobiales</taxon>
        <taxon>Nitrobacteraceae</taxon>
        <taxon>Rhodopseudomonas</taxon>
    </lineage>
</organism>
<dbReference type="Pfam" id="PF13505">
    <property type="entry name" value="OMP_b-brl"/>
    <property type="match status" value="1"/>
</dbReference>
<evidence type="ECO:0000259" key="7">
    <source>
        <dbReference type="Pfam" id="PF13505"/>
    </source>
</evidence>
<evidence type="ECO:0000256" key="5">
    <source>
        <dbReference type="ARBA" id="ARBA00038306"/>
    </source>
</evidence>
<keyword evidence="2 6" id="KW-0732">Signal</keyword>
<feature type="domain" description="Outer membrane protein beta-barrel" evidence="7">
    <location>
        <begin position="39"/>
        <end position="218"/>
    </location>
</feature>
<protein>
    <submittedName>
        <fullName evidence="8">Outer membrane immunogenic protein</fullName>
    </submittedName>
</protein>
<gene>
    <name evidence="8" type="ORF">BJ122_105171</name>
</gene>
<dbReference type="GO" id="GO:0009279">
    <property type="term" value="C:cell outer membrane"/>
    <property type="evidence" value="ECO:0007669"/>
    <property type="project" value="UniProtKB-SubCell"/>
</dbReference>
<evidence type="ECO:0000256" key="2">
    <source>
        <dbReference type="ARBA" id="ARBA00022729"/>
    </source>
</evidence>
<accession>A0A318THG1</accession>
<dbReference type="SUPFAM" id="SSF56925">
    <property type="entry name" value="OMPA-like"/>
    <property type="match status" value="1"/>
</dbReference>